<reference evidence="2" key="1">
    <citation type="journal article" date="2023" name="Nat. Plants">
        <title>Single-cell RNA sequencing provides a high-resolution roadmap for understanding the multicellular compartmentation of specialized metabolism.</title>
        <authorList>
            <person name="Sun S."/>
            <person name="Shen X."/>
            <person name="Li Y."/>
            <person name="Li Y."/>
            <person name="Wang S."/>
            <person name="Li R."/>
            <person name="Zhang H."/>
            <person name="Shen G."/>
            <person name="Guo B."/>
            <person name="Wei J."/>
            <person name="Xu J."/>
            <person name="St-Pierre B."/>
            <person name="Chen S."/>
            <person name="Sun C."/>
        </authorList>
    </citation>
    <scope>NUCLEOTIDE SEQUENCE [LARGE SCALE GENOMIC DNA]</scope>
</reference>
<sequence>MKKERSSHSKIKELKTLKSYVLVRDVLSYLGIIGKPLFNPRSSSLSSTYWVVVLTPLSIFSPVDGNGLRRSPKNTLNVRKNYFDRMSEHKSQGRKGETTHKERRKEGRVGGTTTRSMVFNSPLVIRVANVSANACQYIACNPERLPSDQVLYLLFCFPFQQIRRLALCLWTFFCCPLPDPSLFNVLSSPSSSSSSSSSSSDSDFADLHPHLH</sequence>
<dbReference type="Proteomes" id="UP001060085">
    <property type="component" value="Linkage Group LG03"/>
</dbReference>
<accession>A0ACC0BGL1</accession>
<comment type="caution">
    <text evidence="1">The sequence shown here is derived from an EMBL/GenBank/DDBJ whole genome shotgun (WGS) entry which is preliminary data.</text>
</comment>
<organism evidence="1 2">
    <name type="scientific">Catharanthus roseus</name>
    <name type="common">Madagascar periwinkle</name>
    <name type="synonym">Vinca rosea</name>
    <dbReference type="NCBI Taxonomy" id="4058"/>
    <lineage>
        <taxon>Eukaryota</taxon>
        <taxon>Viridiplantae</taxon>
        <taxon>Streptophyta</taxon>
        <taxon>Embryophyta</taxon>
        <taxon>Tracheophyta</taxon>
        <taxon>Spermatophyta</taxon>
        <taxon>Magnoliopsida</taxon>
        <taxon>eudicotyledons</taxon>
        <taxon>Gunneridae</taxon>
        <taxon>Pentapetalae</taxon>
        <taxon>asterids</taxon>
        <taxon>lamiids</taxon>
        <taxon>Gentianales</taxon>
        <taxon>Apocynaceae</taxon>
        <taxon>Rauvolfioideae</taxon>
        <taxon>Vinceae</taxon>
        <taxon>Catharanthinae</taxon>
        <taxon>Catharanthus</taxon>
    </lineage>
</organism>
<gene>
    <name evidence="1" type="ORF">M9H77_12118</name>
</gene>
<keyword evidence="2" id="KW-1185">Reference proteome</keyword>
<protein>
    <submittedName>
        <fullName evidence="1">Uncharacterized protein</fullName>
    </submittedName>
</protein>
<evidence type="ECO:0000313" key="2">
    <source>
        <dbReference type="Proteomes" id="UP001060085"/>
    </source>
</evidence>
<evidence type="ECO:0000313" key="1">
    <source>
        <dbReference type="EMBL" id="KAI5671754.1"/>
    </source>
</evidence>
<proteinExistence type="predicted"/>
<name>A0ACC0BGL1_CATRO</name>
<dbReference type="EMBL" id="CM044703">
    <property type="protein sequence ID" value="KAI5671754.1"/>
    <property type="molecule type" value="Genomic_DNA"/>
</dbReference>